<sequence length="114" mass="12675">MTDIWTLIAAALCAAICWRIVSYRREQDSAYRPTAALCAWLLAVGTGCFALSVCLGTSGPVSPFLLIILVVLAVLVFRARGNVALVVRLDWSAKWDGEERRNTEYDTGRRMPRQ</sequence>
<evidence type="ECO:0000313" key="2">
    <source>
        <dbReference type="EMBL" id="SDX79098.1"/>
    </source>
</evidence>
<organism evidence="2 3">
    <name type="scientific">Pseudomonas kuykendallii</name>
    <dbReference type="NCBI Taxonomy" id="1007099"/>
    <lineage>
        <taxon>Bacteria</taxon>
        <taxon>Pseudomonadati</taxon>
        <taxon>Pseudomonadota</taxon>
        <taxon>Gammaproteobacteria</taxon>
        <taxon>Pseudomonadales</taxon>
        <taxon>Pseudomonadaceae</taxon>
        <taxon>Pseudomonas</taxon>
    </lineage>
</organism>
<feature type="transmembrane region" description="Helical" evidence="1">
    <location>
        <begin position="6"/>
        <end position="23"/>
    </location>
</feature>
<dbReference type="InterPro" id="IPR008473">
    <property type="entry name" value="Phage_holin_3_7"/>
</dbReference>
<protein>
    <submittedName>
        <fullName evidence="2">3TM holin, Phage_holin_3</fullName>
    </submittedName>
</protein>
<keyword evidence="3" id="KW-1185">Reference proteome</keyword>
<dbReference type="AlphaFoldDB" id="A0A1H3ELQ5"/>
<reference evidence="3" key="1">
    <citation type="submission" date="2016-10" db="EMBL/GenBank/DDBJ databases">
        <authorList>
            <person name="Varghese N."/>
            <person name="Submissions S."/>
        </authorList>
    </citation>
    <scope>NUCLEOTIDE SEQUENCE [LARGE SCALE GENOMIC DNA]</scope>
    <source>
        <strain evidence="3">NRRL B-59562</strain>
    </source>
</reference>
<feature type="transmembrane region" description="Helical" evidence="1">
    <location>
        <begin position="35"/>
        <end position="55"/>
    </location>
</feature>
<feature type="transmembrane region" description="Helical" evidence="1">
    <location>
        <begin position="61"/>
        <end position="79"/>
    </location>
</feature>
<keyword evidence="1" id="KW-1133">Transmembrane helix</keyword>
<dbReference type="STRING" id="1007099.SAMN05216287_3758"/>
<keyword evidence="1" id="KW-0472">Membrane</keyword>
<accession>A0A1H3ELQ5</accession>
<gene>
    <name evidence="2" type="ORF">SAMN05216287_3758</name>
</gene>
<dbReference type="Proteomes" id="UP000243778">
    <property type="component" value="Unassembled WGS sequence"/>
</dbReference>
<dbReference type="Pfam" id="PF05449">
    <property type="entry name" value="Phage_holin_3_7"/>
    <property type="match status" value="1"/>
</dbReference>
<evidence type="ECO:0000256" key="1">
    <source>
        <dbReference type="SAM" id="Phobius"/>
    </source>
</evidence>
<dbReference type="OrthoDB" id="6942963at2"/>
<proteinExistence type="predicted"/>
<evidence type="ECO:0000313" key="3">
    <source>
        <dbReference type="Proteomes" id="UP000243778"/>
    </source>
</evidence>
<dbReference type="RefSeq" id="WP_090231173.1">
    <property type="nucleotide sequence ID" value="NZ_FNNU01000006.1"/>
</dbReference>
<dbReference type="EMBL" id="FNNU01000006">
    <property type="protein sequence ID" value="SDX79098.1"/>
    <property type="molecule type" value="Genomic_DNA"/>
</dbReference>
<keyword evidence="1" id="KW-0812">Transmembrane</keyword>
<name>A0A1H3ELQ5_9PSED</name>